<keyword evidence="2" id="KW-0812">Transmembrane</keyword>
<dbReference type="RefSeq" id="XP_064711191.1">
    <property type="nucleotide sequence ID" value="XM_064848567.1"/>
</dbReference>
<feature type="region of interest" description="Disordered" evidence="1">
    <location>
        <begin position="175"/>
        <end position="242"/>
    </location>
</feature>
<dbReference type="GeneID" id="89973173"/>
<keyword evidence="4" id="KW-1185">Reference proteome</keyword>
<keyword evidence="2" id="KW-0472">Membrane</keyword>
<evidence type="ECO:0000256" key="1">
    <source>
        <dbReference type="SAM" id="MobiDB-lite"/>
    </source>
</evidence>
<dbReference type="Proteomes" id="UP001358417">
    <property type="component" value="Unassembled WGS sequence"/>
</dbReference>
<organism evidence="3 4">
    <name type="scientific">Exophiala bonariae</name>
    <dbReference type="NCBI Taxonomy" id="1690606"/>
    <lineage>
        <taxon>Eukaryota</taxon>
        <taxon>Fungi</taxon>
        <taxon>Dikarya</taxon>
        <taxon>Ascomycota</taxon>
        <taxon>Pezizomycotina</taxon>
        <taxon>Eurotiomycetes</taxon>
        <taxon>Chaetothyriomycetidae</taxon>
        <taxon>Chaetothyriales</taxon>
        <taxon>Herpotrichiellaceae</taxon>
        <taxon>Exophiala</taxon>
    </lineage>
</organism>
<evidence type="ECO:0000256" key="2">
    <source>
        <dbReference type="SAM" id="Phobius"/>
    </source>
</evidence>
<evidence type="ECO:0000313" key="3">
    <source>
        <dbReference type="EMBL" id="KAK5062919.1"/>
    </source>
</evidence>
<dbReference type="AlphaFoldDB" id="A0AAV9NNW4"/>
<feature type="compositionally biased region" description="Basic and acidic residues" evidence="1">
    <location>
        <begin position="211"/>
        <end position="220"/>
    </location>
</feature>
<feature type="transmembrane region" description="Helical" evidence="2">
    <location>
        <begin position="263"/>
        <end position="282"/>
    </location>
</feature>
<gene>
    <name evidence="3" type="ORF">LTR84_004995</name>
</gene>
<protein>
    <submittedName>
        <fullName evidence="3">Uncharacterized protein</fullName>
    </submittedName>
</protein>
<evidence type="ECO:0000313" key="4">
    <source>
        <dbReference type="Proteomes" id="UP001358417"/>
    </source>
</evidence>
<comment type="caution">
    <text evidence="3">The sequence shown here is derived from an EMBL/GenBank/DDBJ whole genome shotgun (WGS) entry which is preliminary data.</text>
</comment>
<feature type="compositionally biased region" description="Basic and acidic residues" evidence="1">
    <location>
        <begin position="7"/>
        <end position="18"/>
    </location>
</feature>
<keyword evidence="2" id="KW-1133">Transmembrane helix</keyword>
<feature type="transmembrane region" description="Helical" evidence="2">
    <location>
        <begin position="339"/>
        <end position="361"/>
    </location>
</feature>
<sequence>MTPRTVAQRDGKSTDQLDRLSTSPTRERSQVNSDLAAKPKKNDDRVSDDVRFVVWYHCRTSLKFDAIALWYNATYPQANLSMDGVQAKAIFEKVKGGWDNKKRDFEHDRVPLPLDQGWHLCDHHMSCSNKLYQDRKTLMRNPKTRVAGIALMKEMVTTIWDGTWEELLQCPRDHENIQGGEFQNPTARSHHPDNVDQPIQDIQNNLKSRSPAHEHTRENTDNNQGGNTEGISGGHIAENGPDSWNDLTHHPFRYAVRWLGGPTVLLLFMNWFLKSLFILWLITDPLALPSPAANLQKFSPSWQEMSLMSYGGLSMLDDIQGWLVRETRMFRGIDEAPELSIIEGCTLAVAGMSAATGFAVWQDWRFKDTILEMSKIFRHHHSSPGANLTSS</sequence>
<feature type="region of interest" description="Disordered" evidence="1">
    <location>
        <begin position="1"/>
        <end position="42"/>
    </location>
</feature>
<dbReference type="EMBL" id="JAVRRD010000002">
    <property type="protein sequence ID" value="KAK5062919.1"/>
    <property type="molecule type" value="Genomic_DNA"/>
</dbReference>
<name>A0AAV9NNW4_9EURO</name>
<reference evidence="3 4" key="1">
    <citation type="submission" date="2023-08" db="EMBL/GenBank/DDBJ databases">
        <title>Black Yeasts Isolated from many extreme environments.</title>
        <authorList>
            <person name="Coleine C."/>
            <person name="Stajich J.E."/>
            <person name="Selbmann L."/>
        </authorList>
    </citation>
    <scope>NUCLEOTIDE SEQUENCE [LARGE SCALE GENOMIC DNA]</scope>
    <source>
        <strain evidence="3 4">CCFEE 5792</strain>
    </source>
</reference>
<accession>A0AAV9NNW4</accession>
<proteinExistence type="predicted"/>